<accession>A0A8S1U8C0</accession>
<feature type="transmembrane region" description="Helical" evidence="6">
    <location>
        <begin position="601"/>
        <end position="619"/>
    </location>
</feature>
<keyword evidence="9" id="KW-1185">Reference proteome</keyword>
<dbReference type="EMBL" id="CAJJDP010000038">
    <property type="protein sequence ID" value="CAD8160253.1"/>
    <property type="molecule type" value="Genomic_DNA"/>
</dbReference>
<keyword evidence="2 6" id="KW-0812">Transmembrane</keyword>
<feature type="transmembrane region" description="Helical" evidence="6">
    <location>
        <begin position="527"/>
        <end position="549"/>
    </location>
</feature>
<comment type="subcellular location">
    <subcellularLocation>
        <location evidence="1">Membrane</location>
        <topology evidence="1">Multi-pass membrane protein</topology>
    </subcellularLocation>
</comment>
<feature type="transmembrane region" description="Helical" evidence="6">
    <location>
        <begin position="569"/>
        <end position="589"/>
    </location>
</feature>
<feature type="region of interest" description="Disordered" evidence="5">
    <location>
        <begin position="73"/>
        <end position="170"/>
    </location>
</feature>
<dbReference type="GO" id="GO:0016020">
    <property type="term" value="C:membrane"/>
    <property type="evidence" value="ECO:0007669"/>
    <property type="project" value="UniProtKB-SubCell"/>
</dbReference>
<feature type="transmembrane region" description="Helical" evidence="6">
    <location>
        <begin position="634"/>
        <end position="652"/>
    </location>
</feature>
<dbReference type="PANTHER" id="PTHR16950:SF16">
    <property type="entry name" value="ZINC TRANSPORTER ZIP13"/>
    <property type="match status" value="1"/>
</dbReference>
<keyword evidence="3 6" id="KW-1133">Transmembrane helix</keyword>
<evidence type="ECO:0000256" key="2">
    <source>
        <dbReference type="ARBA" id="ARBA00022692"/>
    </source>
</evidence>
<evidence type="ECO:0000256" key="3">
    <source>
        <dbReference type="ARBA" id="ARBA00022989"/>
    </source>
</evidence>
<feature type="transmembrane region" description="Helical" evidence="6">
    <location>
        <begin position="400"/>
        <end position="422"/>
    </location>
</feature>
<feature type="compositionally biased region" description="Polar residues" evidence="5">
    <location>
        <begin position="184"/>
        <end position="197"/>
    </location>
</feature>
<feature type="compositionally biased region" description="Low complexity" evidence="5">
    <location>
        <begin position="248"/>
        <end position="258"/>
    </location>
</feature>
<feature type="region of interest" description="Disordered" evidence="5">
    <location>
        <begin position="184"/>
        <end position="212"/>
    </location>
</feature>
<evidence type="ECO:0000256" key="4">
    <source>
        <dbReference type="ARBA" id="ARBA00023136"/>
    </source>
</evidence>
<evidence type="ECO:0000256" key="1">
    <source>
        <dbReference type="ARBA" id="ARBA00004141"/>
    </source>
</evidence>
<feature type="compositionally biased region" description="Basic and acidic residues" evidence="5">
    <location>
        <begin position="259"/>
        <end position="325"/>
    </location>
</feature>
<gene>
    <name evidence="8" type="ORF">POCTA_138.1.T0380079</name>
</gene>
<feature type="signal peptide" evidence="7">
    <location>
        <begin position="1"/>
        <end position="17"/>
    </location>
</feature>
<name>A0A8S1U8C0_PAROT</name>
<dbReference type="OMA" id="IAIFMHE"/>
<evidence type="ECO:0000313" key="8">
    <source>
        <dbReference type="EMBL" id="CAD8160253.1"/>
    </source>
</evidence>
<feature type="compositionally biased region" description="Basic and acidic residues" evidence="5">
    <location>
        <begin position="159"/>
        <end position="169"/>
    </location>
</feature>
<dbReference type="PANTHER" id="PTHR16950">
    <property type="entry name" value="ZINC TRANSPORTER SLC39A7 HISTIDINE-RICH MEMBRANE PROTEIN KE4"/>
    <property type="match status" value="1"/>
</dbReference>
<organism evidence="8 9">
    <name type="scientific">Paramecium octaurelia</name>
    <dbReference type="NCBI Taxonomy" id="43137"/>
    <lineage>
        <taxon>Eukaryota</taxon>
        <taxon>Sar</taxon>
        <taxon>Alveolata</taxon>
        <taxon>Ciliophora</taxon>
        <taxon>Intramacronucleata</taxon>
        <taxon>Oligohymenophorea</taxon>
        <taxon>Peniculida</taxon>
        <taxon>Parameciidae</taxon>
        <taxon>Paramecium</taxon>
    </lineage>
</organism>
<dbReference type="AlphaFoldDB" id="A0A8S1U8C0"/>
<dbReference type="OrthoDB" id="6096490at2759"/>
<feature type="compositionally biased region" description="Polar residues" evidence="5">
    <location>
        <begin position="80"/>
        <end position="99"/>
    </location>
</feature>
<keyword evidence="7" id="KW-0732">Signal</keyword>
<evidence type="ECO:0000256" key="7">
    <source>
        <dbReference type="SAM" id="SignalP"/>
    </source>
</evidence>
<dbReference type="Proteomes" id="UP000683925">
    <property type="component" value="Unassembled WGS sequence"/>
</dbReference>
<feature type="region of interest" description="Disordered" evidence="5">
    <location>
        <begin position="243"/>
        <end position="352"/>
    </location>
</feature>
<dbReference type="GO" id="GO:0006882">
    <property type="term" value="P:intracellular zinc ion homeostasis"/>
    <property type="evidence" value="ECO:0007669"/>
    <property type="project" value="TreeGrafter"/>
</dbReference>
<feature type="compositionally biased region" description="Basic residues" evidence="5">
    <location>
        <begin position="326"/>
        <end position="341"/>
    </location>
</feature>
<feature type="compositionally biased region" description="Polar residues" evidence="5">
    <location>
        <begin position="108"/>
        <end position="125"/>
    </location>
</feature>
<dbReference type="GO" id="GO:0005385">
    <property type="term" value="F:zinc ion transmembrane transporter activity"/>
    <property type="evidence" value="ECO:0007669"/>
    <property type="project" value="TreeGrafter"/>
</dbReference>
<sequence length="655" mass="75806">MMKTILLIICLASIIQSERVPENIEEIKIKVEQTTQFVEQTAEVVQKRILEQEIELTHDNQGGEDINSEVKVHLEESETQQEINTQQEVEPENNQPPQSNEDDDVVSQGETIQTSDTNENLNQNSERQESQTIEESNEEQQENDQCISENCQSQTEQNHNTEQEQKQEQVEDLQVENDVEVDQIQQDNEQVTSNQVNEDSKSEDTNQQQTEQVEEQVVLNIEQEQQDQELTSNDKEINDTQLNEETQEQQQNNEQSNEQNEKHDHDNQENVEQEHHEHTHEQHEHTHEQHEHHDHTHEHQDHHAHEHAHDHTHEHAHDHSHEHAHDHSHHHHTYDHTHYHHYQQEEQTITNQDQQNGWQVQLSFIPNYQEIQSKLIKIQHQLPELLAKYLPNSKQDQVNYSVLIVSFPSLPIFLLLLITVGIRNRGTAIQYMIAFSFGTMLGDVFFHMLPEILGTHSHSHQGHDHHEENPQMCLVLGGVLLFAFIDLFIIKLKNFRGQRDASHDHEHNNSVIVFLFGDFLHNFTDGIALAATYSISLASGITTTIAIFMHEIPHEIGDFAYLLKQGKCVFVILFTQVVTSIGCLAGGYVGLHFAKTFQQELLCLTCGSFLYVALVNILPELKQSFSYRPKLERLIMNLISIAAGLYLMKFVGQLE</sequence>
<proteinExistence type="predicted"/>
<reference evidence="8" key="1">
    <citation type="submission" date="2021-01" db="EMBL/GenBank/DDBJ databases">
        <authorList>
            <consortium name="Genoscope - CEA"/>
            <person name="William W."/>
        </authorList>
    </citation>
    <scope>NUCLEOTIDE SEQUENCE</scope>
</reference>
<evidence type="ECO:0008006" key="10">
    <source>
        <dbReference type="Google" id="ProtNLM"/>
    </source>
</evidence>
<evidence type="ECO:0000256" key="6">
    <source>
        <dbReference type="SAM" id="Phobius"/>
    </source>
</evidence>
<feature type="transmembrane region" description="Helical" evidence="6">
    <location>
        <begin position="469"/>
        <end position="490"/>
    </location>
</feature>
<dbReference type="InterPro" id="IPR003689">
    <property type="entry name" value="ZIP"/>
</dbReference>
<comment type="caution">
    <text evidence="8">The sequence shown here is derived from an EMBL/GenBank/DDBJ whole genome shotgun (WGS) entry which is preliminary data.</text>
</comment>
<evidence type="ECO:0000256" key="5">
    <source>
        <dbReference type="SAM" id="MobiDB-lite"/>
    </source>
</evidence>
<dbReference type="Pfam" id="PF02535">
    <property type="entry name" value="Zip"/>
    <property type="match status" value="1"/>
</dbReference>
<evidence type="ECO:0000313" key="9">
    <source>
        <dbReference type="Proteomes" id="UP000683925"/>
    </source>
</evidence>
<protein>
    <recommendedName>
        <fullName evidence="10">Zinc transporter</fullName>
    </recommendedName>
</protein>
<feature type="chain" id="PRO_5035935781" description="Zinc transporter" evidence="7">
    <location>
        <begin position="18"/>
        <end position="655"/>
    </location>
</feature>
<keyword evidence="4 6" id="KW-0472">Membrane</keyword>